<dbReference type="AlphaFoldDB" id="A0A369QID0"/>
<reference evidence="2 3" key="1">
    <citation type="submission" date="2018-04" db="EMBL/GenBank/DDBJ databases">
        <title>Adhaeribacter sp. HMF7616 genome sequencing and assembly.</title>
        <authorList>
            <person name="Kang H."/>
            <person name="Kang J."/>
            <person name="Cha I."/>
            <person name="Kim H."/>
            <person name="Joh K."/>
        </authorList>
    </citation>
    <scope>NUCLEOTIDE SEQUENCE [LARGE SCALE GENOMIC DNA]</scope>
    <source>
        <strain evidence="2 3">HMF7616</strain>
    </source>
</reference>
<feature type="signal peptide" evidence="1">
    <location>
        <begin position="1"/>
        <end position="29"/>
    </location>
</feature>
<evidence type="ECO:0000256" key="1">
    <source>
        <dbReference type="SAM" id="SignalP"/>
    </source>
</evidence>
<dbReference type="RefSeq" id="WP_115372360.1">
    <property type="nucleotide sequence ID" value="NZ_QASA01000001.1"/>
</dbReference>
<dbReference type="InterPro" id="IPR035986">
    <property type="entry name" value="PKD_dom_sf"/>
</dbReference>
<dbReference type="OrthoDB" id="631648at2"/>
<dbReference type="SUPFAM" id="SSF49299">
    <property type="entry name" value="PKD domain"/>
    <property type="match status" value="1"/>
</dbReference>
<protein>
    <recommendedName>
        <fullName evidence="4">PKD domain-containing protein</fullName>
    </recommendedName>
</protein>
<dbReference type="InterPro" id="IPR013783">
    <property type="entry name" value="Ig-like_fold"/>
</dbReference>
<keyword evidence="1" id="KW-0732">Signal</keyword>
<dbReference type="InterPro" id="IPR026341">
    <property type="entry name" value="T9SS_type_B"/>
</dbReference>
<dbReference type="Pfam" id="PF13585">
    <property type="entry name" value="CHU_C"/>
    <property type="match status" value="1"/>
</dbReference>
<accession>A0A369QID0</accession>
<keyword evidence="3" id="KW-1185">Reference proteome</keyword>
<evidence type="ECO:0000313" key="2">
    <source>
        <dbReference type="EMBL" id="RDC62986.1"/>
    </source>
</evidence>
<dbReference type="Proteomes" id="UP000253919">
    <property type="component" value="Unassembled WGS sequence"/>
</dbReference>
<evidence type="ECO:0000313" key="3">
    <source>
        <dbReference type="Proteomes" id="UP000253919"/>
    </source>
</evidence>
<organism evidence="2 3">
    <name type="scientific">Adhaeribacter pallidiroseus</name>
    <dbReference type="NCBI Taxonomy" id="2072847"/>
    <lineage>
        <taxon>Bacteria</taxon>
        <taxon>Pseudomonadati</taxon>
        <taxon>Bacteroidota</taxon>
        <taxon>Cytophagia</taxon>
        <taxon>Cytophagales</taxon>
        <taxon>Hymenobacteraceae</taxon>
        <taxon>Adhaeribacter</taxon>
    </lineage>
</organism>
<evidence type="ECO:0008006" key="4">
    <source>
        <dbReference type="Google" id="ProtNLM"/>
    </source>
</evidence>
<sequence length="653" mass="72916">MPVLPVSNLSKIFWLCILLQLVISKNVPAQTNPCPDKFKAYHANGAEVNTFCVGEKIRFKSCSANAQPDKEYYDTNKNDGLAFPDTVKSVTYSAPGTYTVTQLINTGLPGNNQFERTFTVLDTPPPTLTGFACAFYKVNFRITDTHYDYYRVNFGDGTELRVLPGKDTTYQYQKAGLFQLTVKGIFRNALCITENSLEIPPLNEMKIPHLTSIAINNYSKESGKLEIKAELQGGYSYLLEQAPVNSNNFREVKRINSALGDNSRTIIVDQIDTRTVYQYRLQVSDSCRTHTNVFSNILTTQPLGVTTQNKTNQLTWPLYPSAAVRNYQIYRDAQLIKTLPALITSFVDEVVTCGQQYCYRLEVVLQNNQSSFSNDTCQKVIATKPPKAGLLVASYNLQNQVELRLQPAAQETAQDANWQKKMNNRPFMNLGSTKQNTFLDEAKFKENEPPCYQATYTDPCGLISALSNQACPTMLNGTFNSAENRVNLRWSAYIGFTLVPQYTVEVSDEATGQLLGSFAVGSNTTFIDSKLNTASQILAYRIKVTSANPGEISYSNKVVIAQNFSAFIPTAFSPNNDGLNDVFELKGKFIQTLNLKIYNRWGQIIFESKNPNEGWNGKINGQDAPVGTYVYSFTAQDLNGNLIQRKGSVTLIK</sequence>
<dbReference type="NCBIfam" id="TIGR04131">
    <property type="entry name" value="Bac_Flav_CTERM"/>
    <property type="match status" value="1"/>
</dbReference>
<gene>
    <name evidence="2" type="ORF">AHMF7616_01585</name>
</gene>
<proteinExistence type="predicted"/>
<dbReference type="EMBL" id="QASA01000001">
    <property type="protein sequence ID" value="RDC62986.1"/>
    <property type="molecule type" value="Genomic_DNA"/>
</dbReference>
<feature type="chain" id="PRO_5016852755" description="PKD domain-containing protein" evidence="1">
    <location>
        <begin position="30"/>
        <end position="653"/>
    </location>
</feature>
<comment type="caution">
    <text evidence="2">The sequence shown here is derived from an EMBL/GenBank/DDBJ whole genome shotgun (WGS) entry which is preliminary data.</text>
</comment>
<dbReference type="Gene3D" id="2.60.40.10">
    <property type="entry name" value="Immunoglobulins"/>
    <property type="match status" value="2"/>
</dbReference>
<name>A0A369QID0_9BACT</name>